<feature type="compositionally biased region" description="Low complexity" evidence="1">
    <location>
        <begin position="96"/>
        <end position="106"/>
    </location>
</feature>
<evidence type="ECO:0000313" key="3">
    <source>
        <dbReference type="Proteomes" id="UP000054097"/>
    </source>
</evidence>
<feature type="region of interest" description="Disordered" evidence="1">
    <location>
        <begin position="1"/>
        <end position="32"/>
    </location>
</feature>
<gene>
    <name evidence="2" type="ORF">M408DRAFT_24312</name>
</gene>
<evidence type="ECO:0000313" key="2">
    <source>
        <dbReference type="EMBL" id="KIM27652.1"/>
    </source>
</evidence>
<organism evidence="2 3">
    <name type="scientific">Serendipita vermifera MAFF 305830</name>
    <dbReference type="NCBI Taxonomy" id="933852"/>
    <lineage>
        <taxon>Eukaryota</taxon>
        <taxon>Fungi</taxon>
        <taxon>Dikarya</taxon>
        <taxon>Basidiomycota</taxon>
        <taxon>Agaricomycotina</taxon>
        <taxon>Agaricomycetes</taxon>
        <taxon>Sebacinales</taxon>
        <taxon>Serendipitaceae</taxon>
        <taxon>Serendipita</taxon>
    </lineage>
</organism>
<feature type="region of interest" description="Disordered" evidence="1">
    <location>
        <begin position="84"/>
        <end position="143"/>
    </location>
</feature>
<feature type="non-terminal residue" evidence="2">
    <location>
        <position position="335"/>
    </location>
</feature>
<dbReference type="Proteomes" id="UP000054097">
    <property type="component" value="Unassembled WGS sequence"/>
</dbReference>
<dbReference type="EMBL" id="KN824297">
    <property type="protein sequence ID" value="KIM27652.1"/>
    <property type="molecule type" value="Genomic_DNA"/>
</dbReference>
<evidence type="ECO:0000256" key="1">
    <source>
        <dbReference type="SAM" id="MobiDB-lite"/>
    </source>
</evidence>
<reference evidence="3" key="2">
    <citation type="submission" date="2015-01" db="EMBL/GenBank/DDBJ databases">
        <title>Evolutionary Origins and Diversification of the Mycorrhizal Mutualists.</title>
        <authorList>
            <consortium name="DOE Joint Genome Institute"/>
            <consortium name="Mycorrhizal Genomics Consortium"/>
            <person name="Kohler A."/>
            <person name="Kuo A."/>
            <person name="Nagy L.G."/>
            <person name="Floudas D."/>
            <person name="Copeland A."/>
            <person name="Barry K.W."/>
            <person name="Cichocki N."/>
            <person name="Veneault-Fourrey C."/>
            <person name="LaButti K."/>
            <person name="Lindquist E.A."/>
            <person name="Lipzen A."/>
            <person name="Lundell T."/>
            <person name="Morin E."/>
            <person name="Murat C."/>
            <person name="Riley R."/>
            <person name="Ohm R."/>
            <person name="Sun H."/>
            <person name="Tunlid A."/>
            <person name="Henrissat B."/>
            <person name="Grigoriev I.V."/>
            <person name="Hibbett D.S."/>
            <person name="Martin F."/>
        </authorList>
    </citation>
    <scope>NUCLEOTIDE SEQUENCE [LARGE SCALE GENOMIC DNA]</scope>
    <source>
        <strain evidence="3">MAFF 305830</strain>
    </source>
</reference>
<dbReference type="HOGENOM" id="CLU_830446_0_0_1"/>
<feature type="compositionally biased region" description="Low complexity" evidence="1">
    <location>
        <begin position="117"/>
        <end position="131"/>
    </location>
</feature>
<dbReference type="AlphaFoldDB" id="A0A0C2XEV8"/>
<keyword evidence="3" id="KW-1185">Reference proteome</keyword>
<proteinExistence type="predicted"/>
<dbReference type="STRING" id="933852.A0A0C2XEV8"/>
<protein>
    <submittedName>
        <fullName evidence="2">Uncharacterized protein</fullName>
    </submittedName>
</protein>
<sequence length="335" mass="34890">MDLYEFENATGSRPEAHSNDATTGTSSGANANAAIQPSLNDEVQQAIGVLGSWWGGFRKQSTVVLSSARKDFGQVVQQAQKEIGKLSAARTSSEVTDATSATSPTAAERKSTEGAEASAARGTSPPSSPRSGHQRGPSSPTAMLFSFLPQGLAQNLSAAPGQIQTTLQRTLSNPEVQNLRSTITTNLSNLQSTVSSTVQSSVQSVQANPQVQNLASSVQSLPASVGNLRLNTVEGFVLEKGEEFWKGAGEFFREAVKIVPPTAEELAARERMVGVGAGVFDGAGVWMFDDLGGDVKEDVVEEGKGKGKAGAGAAGVGLSRTAMLLKQLRGEPDLL</sequence>
<name>A0A0C2XEV8_SERVB</name>
<dbReference type="OrthoDB" id="73788at2759"/>
<reference evidence="2 3" key="1">
    <citation type="submission" date="2014-04" db="EMBL/GenBank/DDBJ databases">
        <authorList>
            <consortium name="DOE Joint Genome Institute"/>
            <person name="Kuo A."/>
            <person name="Zuccaro A."/>
            <person name="Kohler A."/>
            <person name="Nagy L.G."/>
            <person name="Floudas D."/>
            <person name="Copeland A."/>
            <person name="Barry K.W."/>
            <person name="Cichocki N."/>
            <person name="Veneault-Fourrey C."/>
            <person name="LaButti K."/>
            <person name="Lindquist E.A."/>
            <person name="Lipzen A."/>
            <person name="Lundell T."/>
            <person name="Morin E."/>
            <person name="Murat C."/>
            <person name="Sun H."/>
            <person name="Tunlid A."/>
            <person name="Henrissat B."/>
            <person name="Grigoriev I.V."/>
            <person name="Hibbett D.S."/>
            <person name="Martin F."/>
            <person name="Nordberg H.P."/>
            <person name="Cantor M.N."/>
            <person name="Hua S.X."/>
        </authorList>
    </citation>
    <scope>NUCLEOTIDE SEQUENCE [LARGE SCALE GENOMIC DNA]</scope>
    <source>
        <strain evidence="2 3">MAFF 305830</strain>
    </source>
</reference>
<accession>A0A0C2XEV8</accession>
<feature type="compositionally biased region" description="Polar residues" evidence="1">
    <location>
        <begin position="19"/>
        <end position="32"/>
    </location>
</feature>